<dbReference type="SMART" id="SM00470">
    <property type="entry name" value="ParB"/>
    <property type="match status" value="1"/>
</dbReference>
<name>A0A6H1ZVA0_9ZZZZ</name>
<dbReference type="InterPro" id="IPR002941">
    <property type="entry name" value="DNA_methylase_N4/N6"/>
</dbReference>
<dbReference type="SUPFAM" id="SSF110849">
    <property type="entry name" value="ParB/Sulfiredoxin"/>
    <property type="match status" value="1"/>
</dbReference>
<evidence type="ECO:0000256" key="3">
    <source>
        <dbReference type="ARBA" id="ARBA00022679"/>
    </source>
</evidence>
<dbReference type="Pfam" id="PF01555">
    <property type="entry name" value="N6_N4_Mtase"/>
    <property type="match status" value="1"/>
</dbReference>
<dbReference type="InterPro" id="IPR015840">
    <property type="entry name" value="DNA_MeTrfase_ParB"/>
</dbReference>
<dbReference type="GO" id="GO:0003677">
    <property type="term" value="F:DNA binding"/>
    <property type="evidence" value="ECO:0007669"/>
    <property type="project" value="InterPro"/>
</dbReference>
<feature type="domain" description="ParB-like N-terminal" evidence="4">
    <location>
        <begin position="13"/>
        <end position="98"/>
    </location>
</feature>
<organism evidence="5">
    <name type="scientific">viral metagenome</name>
    <dbReference type="NCBI Taxonomy" id="1070528"/>
    <lineage>
        <taxon>unclassified sequences</taxon>
        <taxon>metagenomes</taxon>
        <taxon>organismal metagenomes</taxon>
    </lineage>
</organism>
<dbReference type="InterPro" id="IPR001091">
    <property type="entry name" value="RM_Methyltransferase"/>
</dbReference>
<dbReference type="EMBL" id="MT142498">
    <property type="protein sequence ID" value="QJA82883.1"/>
    <property type="molecule type" value="Genomic_DNA"/>
</dbReference>
<evidence type="ECO:0000313" key="5">
    <source>
        <dbReference type="EMBL" id="QJA51195.1"/>
    </source>
</evidence>
<protein>
    <submittedName>
        <fullName evidence="5">Putative methyltransferase</fullName>
    </submittedName>
</protein>
<dbReference type="EMBL" id="MT144847">
    <property type="protein sequence ID" value="QJI00373.1"/>
    <property type="molecule type" value="Genomic_DNA"/>
</dbReference>
<dbReference type="PROSITE" id="PS00092">
    <property type="entry name" value="N6_MTASE"/>
    <property type="match status" value="1"/>
</dbReference>
<dbReference type="PRINTS" id="PR00508">
    <property type="entry name" value="S21N4MTFRASE"/>
</dbReference>
<accession>A0A6H1ZVA0</accession>
<evidence type="ECO:0000256" key="1">
    <source>
        <dbReference type="ARBA" id="ARBA00006594"/>
    </source>
</evidence>
<dbReference type="EMBL" id="MT141536">
    <property type="protein sequence ID" value="QJA65321.1"/>
    <property type="molecule type" value="Genomic_DNA"/>
</dbReference>
<dbReference type="InterPro" id="IPR036086">
    <property type="entry name" value="ParB/Sulfiredoxin_sf"/>
</dbReference>
<evidence type="ECO:0000259" key="4">
    <source>
        <dbReference type="SMART" id="SM00470"/>
    </source>
</evidence>
<dbReference type="SUPFAM" id="SSF53335">
    <property type="entry name" value="S-adenosyl-L-methionine-dependent methyltransferases"/>
    <property type="match status" value="1"/>
</dbReference>
<dbReference type="CDD" id="cd16403">
    <property type="entry name" value="ParB_N_like_MT"/>
    <property type="match status" value="1"/>
</dbReference>
<keyword evidence="2 5" id="KW-0489">Methyltransferase</keyword>
<reference evidence="5" key="1">
    <citation type="submission" date="2020-03" db="EMBL/GenBank/DDBJ databases">
        <title>The deep terrestrial virosphere.</title>
        <authorList>
            <person name="Holmfeldt K."/>
            <person name="Nilsson E."/>
            <person name="Simone D."/>
            <person name="Lopez-Fernandez M."/>
            <person name="Wu X."/>
            <person name="de Brujin I."/>
            <person name="Lundin D."/>
            <person name="Andersson A."/>
            <person name="Bertilsson S."/>
            <person name="Dopson M."/>
        </authorList>
    </citation>
    <scope>NUCLEOTIDE SEQUENCE</scope>
    <source>
        <strain evidence="7">MM415A00356</strain>
        <strain evidence="6">MM415B00404</strain>
        <strain evidence="5">TM448A02009</strain>
        <strain evidence="8">TM448B01935</strain>
    </source>
</reference>
<dbReference type="InterPro" id="IPR003115">
    <property type="entry name" value="ParB_N"/>
</dbReference>
<dbReference type="PIRSF" id="PIRSF036758">
    <property type="entry name" value="Aden_M_ParB"/>
    <property type="match status" value="1"/>
</dbReference>
<dbReference type="AlphaFoldDB" id="A0A6H1ZVA0"/>
<evidence type="ECO:0000313" key="7">
    <source>
        <dbReference type="EMBL" id="QJA82883.1"/>
    </source>
</evidence>
<dbReference type="Pfam" id="PF02195">
    <property type="entry name" value="ParB_N"/>
    <property type="match status" value="1"/>
</dbReference>
<dbReference type="GO" id="GO:0032259">
    <property type="term" value="P:methylation"/>
    <property type="evidence" value="ECO:0007669"/>
    <property type="project" value="UniProtKB-KW"/>
</dbReference>
<dbReference type="InterPro" id="IPR029063">
    <property type="entry name" value="SAM-dependent_MTases_sf"/>
</dbReference>
<gene>
    <name evidence="7" type="ORF">MM415A00356_0032</name>
    <name evidence="6" type="ORF">MM415B00404_0023</name>
    <name evidence="5" type="ORF">TM448A02009_0005</name>
    <name evidence="8" type="ORF">TM448B01935_0005</name>
</gene>
<dbReference type="EMBL" id="MT144244">
    <property type="protein sequence ID" value="QJA51195.1"/>
    <property type="molecule type" value="Genomic_DNA"/>
</dbReference>
<proteinExistence type="inferred from homology"/>
<evidence type="ECO:0000313" key="6">
    <source>
        <dbReference type="EMBL" id="QJA65321.1"/>
    </source>
</evidence>
<dbReference type="GO" id="GO:0008170">
    <property type="term" value="F:N-methyltransferase activity"/>
    <property type="evidence" value="ECO:0007669"/>
    <property type="project" value="InterPro"/>
</dbReference>
<evidence type="ECO:0000256" key="2">
    <source>
        <dbReference type="ARBA" id="ARBA00022603"/>
    </source>
</evidence>
<keyword evidence="3 5" id="KW-0808">Transferase</keyword>
<evidence type="ECO:0000313" key="8">
    <source>
        <dbReference type="EMBL" id="QJI00373.1"/>
    </source>
</evidence>
<dbReference type="InterPro" id="IPR002052">
    <property type="entry name" value="DNA_methylase_N6_adenine_CS"/>
</dbReference>
<sequence length="398" mass="44805">METKVLVNCAYDEMVPLHKLVPNPRNPNTHPEEQLRLLAKIIDYQGWRNPIVVSTRSGFIVKGHARLTAAERLGLTEVPVDYQDYESEAQEWADLLADNRIAELAEMDRPMLKDLLQEIDTGDFDLELTGFTETVLEDMMTEFHVPSEGLTDDDAVPEDVEPLCKTGDLWQLGNHRLLCGDATKREDVERLMGGEKADMVFTDPPYGINVVGSDGKIGGGSKGVPSRTVRQIKGDDRQFDLLPLLKLAPISVIWGGNYYAHLLPFGGVWFVWDKMRRMEDHSFSDCELAWTNIKGVVVKQYELLWDGYARSGSRKDEGLHRYHPAQKPVGLITNILSDYGKAAISILDLFGGSGSTLIACEKLGRRCFMMEIDEHYCDVIIKRWEDFTGKQAVKVGND</sequence>
<dbReference type="Gene3D" id="3.90.1530.10">
    <property type="entry name" value="Conserved hypothetical protein from pyrococcus furiosus pfu- 392566-001, ParB domain"/>
    <property type="match status" value="1"/>
</dbReference>
<dbReference type="Gene3D" id="3.40.50.150">
    <property type="entry name" value="Vaccinia Virus protein VP39"/>
    <property type="match status" value="1"/>
</dbReference>
<comment type="similarity">
    <text evidence="1">Belongs to the N(4)/N(6)-methyltransferase family.</text>
</comment>